<feature type="transmembrane region" description="Helical" evidence="1">
    <location>
        <begin position="497"/>
        <end position="521"/>
    </location>
</feature>
<evidence type="ECO:0000313" key="3">
    <source>
        <dbReference type="Proteomes" id="UP001627154"/>
    </source>
</evidence>
<dbReference type="AlphaFoldDB" id="A0ABD2WT85"/>
<keyword evidence="1" id="KW-0812">Transmembrane</keyword>
<dbReference type="EMBL" id="JBJJXI010000072">
    <property type="protein sequence ID" value="KAL3396353.1"/>
    <property type="molecule type" value="Genomic_DNA"/>
</dbReference>
<dbReference type="Proteomes" id="UP001627154">
    <property type="component" value="Unassembled WGS sequence"/>
</dbReference>
<keyword evidence="1" id="KW-0472">Membrane</keyword>
<accession>A0ABD2WT85</accession>
<sequence>MLASERPVIVIDYAELRNHNNGAAAAAAALPINDESGRDNTARINLLVLLLVGMEGDAARQLDASKRVLDRYADLAINATRPRVAVVGRRLDGRAAESLLLHAWRRKYLDVTLVDSLEGRVSYYVPFIERFVAFDYRGGDDVELFPDKFRHVANYTMNVLYTASNDQRVEAHRPLDFSLERFLQPATRMRFVARQVANFGEALEQLQEEENTFFPYLVQIAMAAPGTGLMFGRVAHNEWLTVVAKRRKRPKLGILKIGGFWSYGSLLVLVFVALRLAEFLMLGKGLHRWIDFFAVVIGQASSETQVSRRPTKKSLMILMLLMSIFYSSTLVSLVTHKLFGYEDVQISSYEELVKSGLQPYVYHQSVRYLVNGSDPWAAELRRIAVTFRPGFNCIASLAENDDDRVCFTSTSRARATERRLVGGRPYYEMFQLKVNEQPYGFMYEPASVFARHFDRLIQRGVEQHLQVCWACPLDDEDARNALLAVRHELESANSVDYYWLLAIVVVGLSSAALVFACELMIARPRRQRLVNNRQ</sequence>
<reference evidence="2 3" key="1">
    <citation type="journal article" date="2024" name="bioRxiv">
        <title>A reference genome for Trichogramma kaykai: A tiny desert-dwelling parasitoid wasp with competing sex-ratio distorters.</title>
        <authorList>
            <person name="Culotta J."/>
            <person name="Lindsey A.R."/>
        </authorList>
    </citation>
    <scope>NUCLEOTIDE SEQUENCE [LARGE SCALE GENOMIC DNA]</scope>
    <source>
        <strain evidence="2 3">KSX58</strain>
    </source>
</reference>
<feature type="transmembrane region" description="Helical" evidence="1">
    <location>
        <begin position="253"/>
        <end position="274"/>
    </location>
</feature>
<protein>
    <recommendedName>
        <fullName evidence="4">Ionotropic glutamate receptor C-terminal domain-containing protein</fullName>
    </recommendedName>
</protein>
<proteinExistence type="predicted"/>
<evidence type="ECO:0000256" key="1">
    <source>
        <dbReference type="SAM" id="Phobius"/>
    </source>
</evidence>
<organism evidence="2 3">
    <name type="scientific">Trichogramma kaykai</name>
    <dbReference type="NCBI Taxonomy" id="54128"/>
    <lineage>
        <taxon>Eukaryota</taxon>
        <taxon>Metazoa</taxon>
        <taxon>Ecdysozoa</taxon>
        <taxon>Arthropoda</taxon>
        <taxon>Hexapoda</taxon>
        <taxon>Insecta</taxon>
        <taxon>Pterygota</taxon>
        <taxon>Neoptera</taxon>
        <taxon>Endopterygota</taxon>
        <taxon>Hymenoptera</taxon>
        <taxon>Apocrita</taxon>
        <taxon>Proctotrupomorpha</taxon>
        <taxon>Chalcidoidea</taxon>
        <taxon>Trichogrammatidae</taxon>
        <taxon>Trichogramma</taxon>
    </lineage>
</organism>
<evidence type="ECO:0000313" key="2">
    <source>
        <dbReference type="EMBL" id="KAL3396353.1"/>
    </source>
</evidence>
<feature type="transmembrane region" description="Helical" evidence="1">
    <location>
        <begin position="314"/>
        <end position="334"/>
    </location>
</feature>
<gene>
    <name evidence="2" type="ORF">TKK_009762</name>
</gene>
<comment type="caution">
    <text evidence="2">The sequence shown here is derived from an EMBL/GenBank/DDBJ whole genome shotgun (WGS) entry which is preliminary data.</text>
</comment>
<name>A0ABD2WT85_9HYME</name>
<keyword evidence="1" id="KW-1133">Transmembrane helix</keyword>
<keyword evidence="3" id="KW-1185">Reference proteome</keyword>
<evidence type="ECO:0008006" key="4">
    <source>
        <dbReference type="Google" id="ProtNLM"/>
    </source>
</evidence>